<feature type="compositionally biased region" description="Gly residues" evidence="3">
    <location>
        <begin position="328"/>
        <end position="338"/>
    </location>
</feature>
<feature type="region of interest" description="Disordered" evidence="3">
    <location>
        <begin position="171"/>
        <end position="201"/>
    </location>
</feature>
<feature type="compositionally biased region" description="Low complexity" evidence="3">
    <location>
        <begin position="73"/>
        <end position="104"/>
    </location>
</feature>
<organism evidence="4 5">
    <name type="scientific">Edaphochlamys debaryana</name>
    <dbReference type="NCBI Taxonomy" id="47281"/>
    <lineage>
        <taxon>Eukaryota</taxon>
        <taxon>Viridiplantae</taxon>
        <taxon>Chlorophyta</taxon>
        <taxon>core chlorophytes</taxon>
        <taxon>Chlorophyceae</taxon>
        <taxon>CS clade</taxon>
        <taxon>Chlamydomonadales</taxon>
        <taxon>Chlamydomonadales incertae sedis</taxon>
        <taxon>Edaphochlamys</taxon>
    </lineage>
</organism>
<evidence type="ECO:0000256" key="2">
    <source>
        <dbReference type="ARBA" id="ARBA00022737"/>
    </source>
</evidence>
<evidence type="ECO:0000256" key="1">
    <source>
        <dbReference type="ARBA" id="ARBA00007626"/>
    </source>
</evidence>
<sequence length="1047" mass="106715">MPSAGGPPTARAQPQALLQRPIAVVAPLPRSRAVPTPTGPTPTTTLVTAVAAPQRAPAPTRHGLESDIELLRLEPSPTPSSLSSPDASASLLDASAAAPRGALLSPPPSPASSSASPAPSPADPPAPRGSARKLRPPISRRYLAGGSLYGEYVDAPATARMVTSIWSRLMNRQGPTTGQGSASGQDGRVQPQGHGSESAELAATASASAAAAAPIVGSFIGGPVAGATGRRYAAFPAAPAPAASGGSPSSAAAAGGAGASEAHDDGWGVSPVTPASLEGSAAAAAAAPQRVVLYLGPEFELTLPPPPAPPAAVVAARRPGAPATAAGPGPGTSGGAWLGPGDVDEEEDGGWEADWSGPVPLDPGPAWESSEAELAAAEAAEAELAAAMAAAPPRAIRGARLGQPEAVRAVSFTSAAAAAAAHAAAPGNELAGQRAKGFKAHSRADRDASSSRGRQHRAGSGGGVFHQRHLVEALVDREDDAAVTAALQRLAEVNKSGVTAVNGVLKVLGDMGHAHALSRLLTLQVALGLYNDHTYATAFRGLYHAGRPRMALGAFEEAVRAGRDLGPVACSALLNLVAAQRNLRLAWSLFDSMVAAQMTLNRYAYNCMAHLAAQHGALDDVILIYNMMKSESATARSSRASGSNSSSNSSAGSSSGRDNDCAPDSYTYSALVRATAVANRGDLLPSLFNEMIATQRAAERARARPSQRRRSTATATAAMPIERSGSGIEVDAEDDNGAGRDGDAGGLGVEVWGHFISAASRSGQPELAMRFFAAGRAELGLKPNTHVYNTVMLAMAKTRPLAELMALYRDMVTGCERPGPAASAPASTPAPAAAAPEGRPGSAAAAAAPAPSGAPQWRRPHPPLRPDAYTFNALLTAAAHQMADLAMLEALRSEMRHHGVPLNTHIGTTLINALRRTPELSRGDAHAAAAATAAAESAMAELLDSKSASATSYICMAAFYATAQRPNDLVRTVRQLLGSGLIADASAWRFLMAAVVDAGLHGLMDPLTSAQARQAQAAQRAARDAAIAARERDREGEGRSAEMGRQR</sequence>
<gene>
    <name evidence="4" type="ORF">HYH03_017126</name>
</gene>
<evidence type="ECO:0008006" key="6">
    <source>
        <dbReference type="Google" id="ProtNLM"/>
    </source>
</evidence>
<feature type="compositionally biased region" description="Basic and acidic residues" evidence="3">
    <location>
        <begin position="62"/>
        <end position="72"/>
    </location>
</feature>
<feature type="compositionally biased region" description="Polar residues" evidence="3">
    <location>
        <begin position="173"/>
        <end position="184"/>
    </location>
</feature>
<feature type="region of interest" description="Disordered" evidence="3">
    <location>
        <begin position="1019"/>
        <end position="1047"/>
    </location>
</feature>
<feature type="region of interest" description="Disordered" evidence="3">
    <location>
        <begin position="635"/>
        <end position="659"/>
    </location>
</feature>
<feature type="region of interest" description="Disordered" evidence="3">
    <location>
        <begin position="238"/>
        <end position="273"/>
    </location>
</feature>
<dbReference type="EMBL" id="JAEHOE010000159">
    <property type="protein sequence ID" value="KAG2484036.1"/>
    <property type="molecule type" value="Genomic_DNA"/>
</dbReference>
<feature type="compositionally biased region" description="Low complexity" evidence="3">
    <location>
        <begin position="238"/>
        <end position="254"/>
    </location>
</feature>
<dbReference type="Proteomes" id="UP000612055">
    <property type="component" value="Unassembled WGS sequence"/>
</dbReference>
<feature type="compositionally biased region" description="Low complexity" evidence="3">
    <location>
        <begin position="818"/>
        <end position="855"/>
    </location>
</feature>
<feature type="compositionally biased region" description="Low complexity" evidence="3">
    <location>
        <begin position="1019"/>
        <end position="1028"/>
    </location>
</feature>
<dbReference type="InterPro" id="IPR011990">
    <property type="entry name" value="TPR-like_helical_dom_sf"/>
</dbReference>
<dbReference type="AlphaFoldDB" id="A0A835XHS1"/>
<dbReference type="PANTHER" id="PTHR47447">
    <property type="entry name" value="OS03G0856100 PROTEIN"/>
    <property type="match status" value="1"/>
</dbReference>
<name>A0A835XHS1_9CHLO</name>
<feature type="region of interest" description="Disordered" evidence="3">
    <location>
        <begin position="817"/>
        <end position="865"/>
    </location>
</feature>
<comment type="caution">
    <text evidence="4">The sequence shown here is derived from an EMBL/GenBank/DDBJ whole genome shotgun (WGS) entry which is preliminary data.</text>
</comment>
<keyword evidence="5" id="KW-1185">Reference proteome</keyword>
<feature type="compositionally biased region" description="Pro residues" evidence="3">
    <location>
        <begin position="118"/>
        <end position="127"/>
    </location>
</feature>
<reference evidence="4" key="1">
    <citation type="journal article" date="2020" name="bioRxiv">
        <title>Comparative genomics of Chlamydomonas.</title>
        <authorList>
            <person name="Craig R.J."/>
            <person name="Hasan A.R."/>
            <person name="Ness R.W."/>
            <person name="Keightley P.D."/>
        </authorList>
    </citation>
    <scope>NUCLEOTIDE SEQUENCE</scope>
    <source>
        <strain evidence="4">CCAP 11/70</strain>
    </source>
</reference>
<protein>
    <recommendedName>
        <fullName evidence="6">Pentacotripeptide-repeat region of PRORP domain-containing protein</fullName>
    </recommendedName>
</protein>
<dbReference type="Gene3D" id="1.25.40.10">
    <property type="entry name" value="Tetratricopeptide repeat domain"/>
    <property type="match status" value="3"/>
</dbReference>
<feature type="compositionally biased region" description="Basic and acidic residues" evidence="3">
    <location>
        <begin position="1029"/>
        <end position="1047"/>
    </location>
</feature>
<evidence type="ECO:0000313" key="5">
    <source>
        <dbReference type="Proteomes" id="UP000612055"/>
    </source>
</evidence>
<dbReference type="InterPro" id="IPR002885">
    <property type="entry name" value="PPR_rpt"/>
</dbReference>
<feature type="region of interest" description="Disordered" evidence="3">
    <location>
        <begin position="424"/>
        <end position="463"/>
    </location>
</feature>
<feature type="compositionally biased region" description="Low complexity" evidence="3">
    <location>
        <begin position="33"/>
        <end position="53"/>
    </location>
</feature>
<comment type="similarity">
    <text evidence="1">Belongs to the PPR family. P subfamily.</text>
</comment>
<feature type="region of interest" description="Disordered" evidence="3">
    <location>
        <begin position="319"/>
        <end position="350"/>
    </location>
</feature>
<accession>A0A835XHS1</accession>
<feature type="region of interest" description="Disordered" evidence="3">
    <location>
        <begin position="698"/>
        <end position="717"/>
    </location>
</feature>
<dbReference type="OrthoDB" id="185373at2759"/>
<feature type="compositionally biased region" description="Low complexity" evidence="3">
    <location>
        <begin position="635"/>
        <end position="656"/>
    </location>
</feature>
<evidence type="ECO:0000256" key="3">
    <source>
        <dbReference type="SAM" id="MobiDB-lite"/>
    </source>
</evidence>
<dbReference type="PANTHER" id="PTHR47447:SF17">
    <property type="entry name" value="OS12G0638900 PROTEIN"/>
    <property type="match status" value="1"/>
</dbReference>
<evidence type="ECO:0000313" key="4">
    <source>
        <dbReference type="EMBL" id="KAG2484036.1"/>
    </source>
</evidence>
<proteinExistence type="inferred from homology"/>
<feature type="region of interest" description="Disordered" evidence="3">
    <location>
        <begin position="1"/>
        <end position="137"/>
    </location>
</feature>
<dbReference type="Pfam" id="PF01535">
    <property type="entry name" value="PPR"/>
    <property type="match status" value="1"/>
</dbReference>
<keyword evidence="2" id="KW-0677">Repeat</keyword>